<dbReference type="GO" id="GO:0016757">
    <property type="term" value="F:glycosyltransferase activity"/>
    <property type="evidence" value="ECO:0007669"/>
    <property type="project" value="UniProtKB-KW"/>
</dbReference>
<protein>
    <submittedName>
        <fullName evidence="5">GalNAc-alpha-(1-&gt;4)-GalNAc-alpha-(1-&gt;3)-diNAcBac-PP-undecaprenol alpha-1,4-N-acetyl-D-galactosaminyltransferase</fullName>
        <ecNumber evidence="5">2.4.1.292</ecNumber>
    </submittedName>
</protein>
<dbReference type="Proteomes" id="UP000244912">
    <property type="component" value="Unassembled WGS sequence"/>
</dbReference>
<dbReference type="Gene3D" id="3.40.50.2000">
    <property type="entry name" value="Glycogen Phosphorylase B"/>
    <property type="match status" value="2"/>
</dbReference>
<proteinExistence type="predicted"/>
<reference evidence="5 6" key="1">
    <citation type="submission" date="2018-03" db="EMBL/GenBank/DDBJ databases">
        <authorList>
            <person name="Keele B.F."/>
        </authorList>
    </citation>
    <scope>NUCLEOTIDE SEQUENCE [LARGE SCALE GENOMIC DNA]</scope>
    <source>
        <strain evidence="5 6">CECT 8504</strain>
    </source>
</reference>
<dbReference type="EMBL" id="ONZF01000002">
    <property type="protein sequence ID" value="SPJ23663.1"/>
    <property type="molecule type" value="Genomic_DNA"/>
</dbReference>
<feature type="domain" description="Glycosyltransferase subfamily 4-like N-terminal" evidence="4">
    <location>
        <begin position="24"/>
        <end position="177"/>
    </location>
</feature>
<dbReference type="SUPFAM" id="SSF53756">
    <property type="entry name" value="UDP-Glycosyltransferase/glycogen phosphorylase"/>
    <property type="match status" value="1"/>
</dbReference>
<evidence type="ECO:0000313" key="5">
    <source>
        <dbReference type="EMBL" id="SPJ23663.1"/>
    </source>
</evidence>
<dbReference type="PANTHER" id="PTHR12526:SF510">
    <property type="entry name" value="D-INOSITOL 3-PHOSPHATE GLYCOSYLTRANSFERASE"/>
    <property type="match status" value="1"/>
</dbReference>
<sequence length="413" mass="44566">MTVPHDTERRRPEVALVQAGLGSGGTEKVLARLAAHLAGRGYGITMVSIHGDPQAPYYPVPDTVHLRSMEAERGAAAANSTRQRIAWLRMVLRDRDLALSCLTKINVQTALATAGLGVRRIASERNNFKRQKMNPLWRWSMPFALATADRVVMQTAAARDALPRWAMRRSVIVPNPVPDPNAAAFEAPTNQIVAVGRLTAQKGFDTLLRALAIARDRGHPMPLTLYGVGELRDQLIGLSRSLNLQELAHFAGRSKVPHGWANRPSIFVLSSRFEGFPNVLIEAMAAGFAVVSTRCDWGPSEIVTSGTDGLLVAMDDPDAMADALIRLHEDTALRARLATSARVRAADYAEARVMEHWESVIVDALTSRISGPSLHTTGGGAHLHNGSTTQSPVKEYPGGGRVASTGSAPCPPR</sequence>
<name>A0A2R8BU55_9RHOB</name>
<keyword evidence="2 5" id="KW-0808">Transferase</keyword>
<evidence type="ECO:0000256" key="1">
    <source>
        <dbReference type="ARBA" id="ARBA00022676"/>
    </source>
</evidence>
<dbReference type="RefSeq" id="WP_181375721.1">
    <property type="nucleotide sequence ID" value="NZ_ONZF01000002.1"/>
</dbReference>
<gene>
    <name evidence="5" type="primary">pglH</name>
    <name evidence="5" type="ORF">PAA8504_01476</name>
</gene>
<feature type="region of interest" description="Disordered" evidence="3">
    <location>
        <begin position="373"/>
        <end position="413"/>
    </location>
</feature>
<evidence type="ECO:0000313" key="6">
    <source>
        <dbReference type="Proteomes" id="UP000244912"/>
    </source>
</evidence>
<evidence type="ECO:0000256" key="3">
    <source>
        <dbReference type="SAM" id="MobiDB-lite"/>
    </source>
</evidence>
<keyword evidence="6" id="KW-1185">Reference proteome</keyword>
<evidence type="ECO:0000259" key="4">
    <source>
        <dbReference type="Pfam" id="PF13439"/>
    </source>
</evidence>
<dbReference type="Pfam" id="PF13439">
    <property type="entry name" value="Glyco_transf_4"/>
    <property type="match status" value="1"/>
</dbReference>
<evidence type="ECO:0000256" key="2">
    <source>
        <dbReference type="ARBA" id="ARBA00022679"/>
    </source>
</evidence>
<dbReference type="Pfam" id="PF13692">
    <property type="entry name" value="Glyco_trans_1_4"/>
    <property type="match status" value="1"/>
</dbReference>
<dbReference type="AlphaFoldDB" id="A0A2R8BU55"/>
<dbReference type="InterPro" id="IPR028098">
    <property type="entry name" value="Glyco_trans_4-like_N"/>
</dbReference>
<accession>A0A2R8BU55</accession>
<organism evidence="5 6">
    <name type="scientific">Palleronia abyssalis</name>
    <dbReference type="NCBI Taxonomy" id="1501240"/>
    <lineage>
        <taxon>Bacteria</taxon>
        <taxon>Pseudomonadati</taxon>
        <taxon>Pseudomonadota</taxon>
        <taxon>Alphaproteobacteria</taxon>
        <taxon>Rhodobacterales</taxon>
        <taxon>Roseobacteraceae</taxon>
        <taxon>Palleronia</taxon>
    </lineage>
</organism>
<dbReference type="PANTHER" id="PTHR12526">
    <property type="entry name" value="GLYCOSYLTRANSFERASE"/>
    <property type="match status" value="1"/>
</dbReference>
<dbReference type="EC" id="2.4.1.292" evidence="5"/>
<keyword evidence="1 5" id="KW-0328">Glycosyltransferase</keyword>